<keyword evidence="4" id="KW-1185">Reference proteome</keyword>
<sequence>MPVMTGPRLVLFDVNETLGDLSSLRARLEDIGAPGSLLALWFAGTLRDGFALTAAGGYGDFREVAGAGLRALLAGLPGWRGDLGDAVAHVLDGFAELRVHPDVPDGVRRLKSAGLRLAALTNGSAATSRRLLEGAGLLDCFEALLDVSTPAAWKPARAAYRYATDTLDATPQETVLVAVHPWDVDGARRAGLRAAWLRRTAPAYPDTMTPPTYTVRDLRDLAGTLTAD</sequence>
<dbReference type="PANTHER" id="PTHR43316:SF3">
    <property type="entry name" value="HALOACID DEHALOGENASE, TYPE II (AFU_ORTHOLOGUE AFUA_2G07750)-RELATED"/>
    <property type="match status" value="1"/>
</dbReference>
<organism evidence="3 4">
    <name type="scientific">Streptomyces rameus</name>
    <dbReference type="NCBI Taxonomy" id="68261"/>
    <lineage>
        <taxon>Bacteria</taxon>
        <taxon>Bacillati</taxon>
        <taxon>Actinomycetota</taxon>
        <taxon>Actinomycetes</taxon>
        <taxon>Kitasatosporales</taxon>
        <taxon>Streptomycetaceae</taxon>
        <taxon>Streptomyces</taxon>
    </lineage>
</organism>
<dbReference type="CDD" id="cd02588">
    <property type="entry name" value="HAD_L2-DEX"/>
    <property type="match status" value="1"/>
</dbReference>
<keyword evidence="2" id="KW-0378">Hydrolase</keyword>
<dbReference type="SFLD" id="SFLDS00003">
    <property type="entry name" value="Haloacid_Dehalogenase"/>
    <property type="match status" value="1"/>
</dbReference>
<dbReference type="NCBIfam" id="TIGR01428">
    <property type="entry name" value="HAD_type_II"/>
    <property type="match status" value="1"/>
</dbReference>
<dbReference type="PRINTS" id="PR00413">
    <property type="entry name" value="HADHALOGNASE"/>
</dbReference>
<evidence type="ECO:0000313" key="3">
    <source>
        <dbReference type="EMBL" id="GAA2776148.1"/>
    </source>
</evidence>
<dbReference type="SUPFAM" id="SSF56784">
    <property type="entry name" value="HAD-like"/>
    <property type="match status" value="1"/>
</dbReference>
<dbReference type="InterPro" id="IPR006328">
    <property type="entry name" value="2-HAD"/>
</dbReference>
<dbReference type="InterPro" id="IPR006439">
    <property type="entry name" value="HAD-SF_hydro_IA"/>
</dbReference>
<dbReference type="InterPro" id="IPR036412">
    <property type="entry name" value="HAD-like_sf"/>
</dbReference>
<dbReference type="InterPro" id="IPR023214">
    <property type="entry name" value="HAD_sf"/>
</dbReference>
<protein>
    <submittedName>
        <fullName evidence="3">Haloacid dehalogenase type II</fullName>
    </submittedName>
</protein>
<dbReference type="Gene3D" id="3.40.50.1000">
    <property type="entry name" value="HAD superfamily/HAD-like"/>
    <property type="match status" value="1"/>
</dbReference>
<evidence type="ECO:0000256" key="1">
    <source>
        <dbReference type="ARBA" id="ARBA00008106"/>
    </source>
</evidence>
<proteinExistence type="inferred from homology"/>
<dbReference type="Gene3D" id="1.10.150.240">
    <property type="entry name" value="Putative phosphatase, domain 2"/>
    <property type="match status" value="1"/>
</dbReference>
<gene>
    <name evidence="3" type="ORF">GCM10010521_63590</name>
</gene>
<dbReference type="Proteomes" id="UP001500893">
    <property type="component" value="Unassembled WGS sequence"/>
</dbReference>
<name>A0ABN3V386_9ACTN</name>
<dbReference type="InterPro" id="IPR023198">
    <property type="entry name" value="PGP-like_dom2"/>
</dbReference>
<comment type="similarity">
    <text evidence="1">Belongs to the HAD-like hydrolase superfamily. S-2-haloalkanoic acid dehalogenase family.</text>
</comment>
<evidence type="ECO:0000256" key="2">
    <source>
        <dbReference type="ARBA" id="ARBA00022801"/>
    </source>
</evidence>
<dbReference type="SFLD" id="SFLDG01129">
    <property type="entry name" value="C1.5:_HAD__Beta-PGM__Phosphata"/>
    <property type="match status" value="1"/>
</dbReference>
<dbReference type="EMBL" id="BAAAVM010000121">
    <property type="protein sequence ID" value="GAA2776148.1"/>
    <property type="molecule type" value="Genomic_DNA"/>
</dbReference>
<evidence type="ECO:0000313" key="4">
    <source>
        <dbReference type="Proteomes" id="UP001500893"/>
    </source>
</evidence>
<dbReference type="PANTHER" id="PTHR43316">
    <property type="entry name" value="HYDROLASE, HALOACID DELAHOGENASE-RELATED"/>
    <property type="match status" value="1"/>
</dbReference>
<dbReference type="InterPro" id="IPR051540">
    <property type="entry name" value="S-2-haloacid_dehalogenase"/>
</dbReference>
<accession>A0ABN3V386</accession>
<dbReference type="Pfam" id="PF00702">
    <property type="entry name" value="Hydrolase"/>
    <property type="match status" value="1"/>
</dbReference>
<comment type="caution">
    <text evidence="3">The sequence shown here is derived from an EMBL/GenBank/DDBJ whole genome shotgun (WGS) entry which is preliminary data.</text>
</comment>
<reference evidence="3 4" key="1">
    <citation type="journal article" date="2019" name="Int. J. Syst. Evol. Microbiol.">
        <title>The Global Catalogue of Microorganisms (GCM) 10K type strain sequencing project: providing services to taxonomists for standard genome sequencing and annotation.</title>
        <authorList>
            <consortium name="The Broad Institute Genomics Platform"/>
            <consortium name="The Broad Institute Genome Sequencing Center for Infectious Disease"/>
            <person name="Wu L."/>
            <person name="Ma J."/>
        </authorList>
    </citation>
    <scope>NUCLEOTIDE SEQUENCE [LARGE SCALE GENOMIC DNA]</scope>
    <source>
        <strain evidence="3 4">JCM 11574</strain>
    </source>
</reference>